<dbReference type="STRING" id="2020962.A0A2N1J8N6"/>
<evidence type="ECO:0000256" key="2">
    <source>
        <dbReference type="ARBA" id="ARBA00022692"/>
    </source>
</evidence>
<dbReference type="GO" id="GO:0016491">
    <property type="term" value="F:oxidoreductase activity"/>
    <property type="evidence" value="ECO:0007669"/>
    <property type="project" value="InterPro"/>
</dbReference>
<feature type="transmembrane region" description="Helical" evidence="6">
    <location>
        <begin position="232"/>
        <end position="252"/>
    </location>
</feature>
<dbReference type="Pfam" id="PF04116">
    <property type="entry name" value="FA_hydroxylase"/>
    <property type="match status" value="1"/>
</dbReference>
<dbReference type="GO" id="GO:0005506">
    <property type="term" value="F:iron ion binding"/>
    <property type="evidence" value="ECO:0007669"/>
    <property type="project" value="InterPro"/>
</dbReference>
<reference evidence="8 9" key="1">
    <citation type="submission" date="2017-10" db="EMBL/GenBank/DDBJ databases">
        <title>A novel species of cold-tolerant Malassezia isolated from bats.</title>
        <authorList>
            <person name="Lorch J.M."/>
            <person name="Palmer J.M."/>
            <person name="Vanderwolf K.J."/>
            <person name="Schmidt K.Z."/>
            <person name="Verant M.L."/>
            <person name="Weller T.J."/>
            <person name="Blehert D.S."/>
        </authorList>
    </citation>
    <scope>NUCLEOTIDE SEQUENCE [LARGE SCALE GENOMIC DNA]</scope>
    <source>
        <strain evidence="8 9">NWHC:44797-103</strain>
    </source>
</reference>
<sequence>MTVAASKKDERPREGADSWKHKPVSEQSMIEYLLIKRNILIPSADEFKYPKPTGKVPVNLEWEQQKRLFPVAILPILARWLFMKTTGYSVNPIVLYLLTIVYNQLFVRRHYKYLISLSKKHGFLDGEVGRDALPENMTWKVFREFAQGALVRPLMVFVLAYNRYELPHLSLWLPVQLAIFTLIADFVYYWAHRATHEVTSLWRYHQRHHTTKHPVAYLLGFADEPQEVFDALVSPVLAFLMYPLGFDALYMWSLYFNSVEIMGHAGIRAYMPAILTSPLLRPFGLELVLEDHDLHHRFGWRDSYNYGKQSMFWDNIFGTMGERVETAEANVDYSLTV</sequence>
<evidence type="ECO:0000256" key="5">
    <source>
        <dbReference type="SAM" id="MobiDB-lite"/>
    </source>
</evidence>
<evidence type="ECO:0000313" key="9">
    <source>
        <dbReference type="Proteomes" id="UP000232875"/>
    </source>
</evidence>
<dbReference type="InterPro" id="IPR050307">
    <property type="entry name" value="Sterol_Desaturase_Related"/>
</dbReference>
<keyword evidence="9" id="KW-1185">Reference proteome</keyword>
<organism evidence="8 9">
    <name type="scientific">Malassezia vespertilionis</name>
    <dbReference type="NCBI Taxonomy" id="2020962"/>
    <lineage>
        <taxon>Eukaryota</taxon>
        <taxon>Fungi</taxon>
        <taxon>Dikarya</taxon>
        <taxon>Basidiomycota</taxon>
        <taxon>Ustilaginomycotina</taxon>
        <taxon>Malasseziomycetes</taxon>
        <taxon>Malasseziales</taxon>
        <taxon>Malasseziaceae</taxon>
        <taxon>Malassezia</taxon>
    </lineage>
</organism>
<dbReference type="EMBL" id="KZ454993">
    <property type="protein sequence ID" value="PKI82930.1"/>
    <property type="molecule type" value="Genomic_DNA"/>
</dbReference>
<feature type="transmembrane region" description="Helical" evidence="6">
    <location>
        <begin position="89"/>
        <end position="107"/>
    </location>
</feature>
<dbReference type="GO" id="GO:0008610">
    <property type="term" value="P:lipid biosynthetic process"/>
    <property type="evidence" value="ECO:0007669"/>
    <property type="project" value="InterPro"/>
</dbReference>
<evidence type="ECO:0000256" key="4">
    <source>
        <dbReference type="ARBA" id="ARBA00023136"/>
    </source>
</evidence>
<evidence type="ECO:0000313" key="8">
    <source>
        <dbReference type="EMBL" id="PKI82930.1"/>
    </source>
</evidence>
<comment type="subcellular location">
    <subcellularLocation>
        <location evidence="1">Membrane</location>
    </subcellularLocation>
</comment>
<accession>A0A2N1J8N6</accession>
<gene>
    <name evidence="8" type="ORF">MVES_003330</name>
</gene>
<feature type="transmembrane region" description="Helical" evidence="6">
    <location>
        <begin position="171"/>
        <end position="191"/>
    </location>
</feature>
<dbReference type="InterPro" id="IPR006694">
    <property type="entry name" value="Fatty_acid_hydroxylase"/>
</dbReference>
<keyword evidence="4 6" id="KW-0472">Membrane</keyword>
<feature type="domain" description="Fatty acid hydroxylase" evidence="7">
    <location>
        <begin position="178"/>
        <end position="319"/>
    </location>
</feature>
<dbReference type="AlphaFoldDB" id="A0A2N1J8N6"/>
<dbReference type="PANTHER" id="PTHR11863">
    <property type="entry name" value="STEROL DESATURASE"/>
    <property type="match status" value="1"/>
</dbReference>
<proteinExistence type="predicted"/>
<protein>
    <recommendedName>
        <fullName evidence="7">Fatty acid hydroxylase domain-containing protein</fullName>
    </recommendedName>
</protein>
<feature type="region of interest" description="Disordered" evidence="5">
    <location>
        <begin position="1"/>
        <end position="21"/>
    </location>
</feature>
<dbReference type="GO" id="GO:0016020">
    <property type="term" value="C:membrane"/>
    <property type="evidence" value="ECO:0007669"/>
    <property type="project" value="UniProtKB-SubCell"/>
</dbReference>
<dbReference type="Proteomes" id="UP000232875">
    <property type="component" value="Unassembled WGS sequence"/>
</dbReference>
<keyword evidence="2 6" id="KW-0812">Transmembrane</keyword>
<name>A0A2N1J8N6_9BASI</name>
<dbReference type="OrthoDB" id="6354873at2759"/>
<evidence type="ECO:0000256" key="1">
    <source>
        <dbReference type="ARBA" id="ARBA00004370"/>
    </source>
</evidence>
<evidence type="ECO:0000259" key="7">
    <source>
        <dbReference type="Pfam" id="PF04116"/>
    </source>
</evidence>
<evidence type="ECO:0000256" key="3">
    <source>
        <dbReference type="ARBA" id="ARBA00022989"/>
    </source>
</evidence>
<keyword evidence="3 6" id="KW-1133">Transmembrane helix</keyword>
<evidence type="ECO:0000256" key="6">
    <source>
        <dbReference type="SAM" id="Phobius"/>
    </source>
</evidence>